<reference evidence="1" key="3">
    <citation type="submission" date="2015-04" db="UniProtKB">
        <authorList>
            <consortium name="EnsemblPlants"/>
        </authorList>
    </citation>
    <scope>IDENTIFICATION</scope>
</reference>
<protein>
    <submittedName>
        <fullName evidence="1">Uncharacterized protein</fullName>
    </submittedName>
</protein>
<dbReference type="HOGENOM" id="CLU_3436892_0_0_1"/>
<proteinExistence type="predicted"/>
<reference evidence="1 2" key="1">
    <citation type="submission" date="2012-08" db="EMBL/GenBank/DDBJ databases">
        <title>Oryza genome evolution.</title>
        <authorList>
            <person name="Wing R.A."/>
        </authorList>
    </citation>
    <scope>NUCLEOTIDE SEQUENCE</scope>
</reference>
<organism evidence="1 2">
    <name type="scientific">Leersia perrieri</name>
    <dbReference type="NCBI Taxonomy" id="77586"/>
    <lineage>
        <taxon>Eukaryota</taxon>
        <taxon>Viridiplantae</taxon>
        <taxon>Streptophyta</taxon>
        <taxon>Embryophyta</taxon>
        <taxon>Tracheophyta</taxon>
        <taxon>Spermatophyta</taxon>
        <taxon>Magnoliopsida</taxon>
        <taxon>Liliopsida</taxon>
        <taxon>Poales</taxon>
        <taxon>Poaceae</taxon>
        <taxon>BOP clade</taxon>
        <taxon>Oryzoideae</taxon>
        <taxon>Oryzeae</taxon>
        <taxon>Oryzinae</taxon>
        <taxon>Leersia</taxon>
    </lineage>
</organism>
<accession>A0A0D9X4D9</accession>
<sequence length="12" mass="1568">MWFNFLVPWSKL</sequence>
<evidence type="ECO:0000313" key="2">
    <source>
        <dbReference type="Proteomes" id="UP000032180"/>
    </source>
</evidence>
<dbReference type="Gramene" id="LPERR08G02990.6">
    <property type="protein sequence ID" value="LPERR08G02990.6"/>
    <property type="gene ID" value="LPERR08G02990"/>
</dbReference>
<reference evidence="2" key="2">
    <citation type="submission" date="2013-12" db="EMBL/GenBank/DDBJ databases">
        <authorList>
            <person name="Yu Y."/>
            <person name="Lee S."/>
            <person name="de Baynast K."/>
            <person name="Wissotski M."/>
            <person name="Liu L."/>
            <person name="Talag J."/>
            <person name="Goicoechea J."/>
            <person name="Angelova A."/>
            <person name="Jetty R."/>
            <person name="Kudrna D."/>
            <person name="Golser W."/>
            <person name="Rivera L."/>
            <person name="Zhang J."/>
            <person name="Wing R."/>
        </authorList>
    </citation>
    <scope>NUCLEOTIDE SEQUENCE</scope>
</reference>
<dbReference type="EnsemblPlants" id="LPERR08G02990.6">
    <property type="protein sequence ID" value="LPERR08G02990.6"/>
    <property type="gene ID" value="LPERR08G02990"/>
</dbReference>
<evidence type="ECO:0000313" key="1">
    <source>
        <dbReference type="EnsemblPlants" id="LPERR08G02990.6"/>
    </source>
</evidence>
<name>A0A0D9X4D9_9ORYZ</name>
<dbReference type="Proteomes" id="UP000032180">
    <property type="component" value="Chromosome 8"/>
</dbReference>
<keyword evidence="2" id="KW-1185">Reference proteome</keyword>